<dbReference type="AlphaFoldDB" id="A0A2A4GF25"/>
<dbReference type="GO" id="GO:0016787">
    <property type="term" value="F:hydrolase activity"/>
    <property type="evidence" value="ECO:0007669"/>
    <property type="project" value="UniProtKB-KW"/>
</dbReference>
<evidence type="ECO:0000256" key="2">
    <source>
        <dbReference type="SAM" id="SignalP"/>
    </source>
</evidence>
<sequence>MTKLKSINLFGLLLCFTLLTACSSKKVLAGAEVDPKASVKGVIKGHYDNQLRFNTLSGRVKIDHTNGDDSQGFNVSLRMQKDSVIWISATLGIVKAKITPEKVSFYNKLEGEFFEGDFSYLSEILGVELDFDKVQNLLLGQALEDLRERKYRMQTLADAYELKPKAADLFFKSVLRLEPRNLRVDDQQLIQPAKNRKLHIAYTDYQEVAGQALPNKVHIEAMTDKDSSTIDLEFRNMELNANMRFPYRVPEGYKEIVLK</sequence>
<evidence type="ECO:0000313" key="4">
    <source>
        <dbReference type="Proteomes" id="UP000219559"/>
    </source>
</evidence>
<evidence type="ECO:0000313" key="3">
    <source>
        <dbReference type="EMBL" id="PCE66385.1"/>
    </source>
</evidence>
<gene>
    <name evidence="3" type="ORF">B7P33_03570</name>
</gene>
<comment type="caution">
    <text evidence="3">The sequence shown here is derived from an EMBL/GenBank/DDBJ whole genome shotgun (WGS) entry which is preliminary data.</text>
</comment>
<evidence type="ECO:0000256" key="1">
    <source>
        <dbReference type="ARBA" id="ARBA00022729"/>
    </source>
</evidence>
<dbReference type="Pfam" id="PF14125">
    <property type="entry name" value="DUF4292"/>
    <property type="match status" value="1"/>
</dbReference>
<reference evidence="3 4" key="1">
    <citation type="submission" date="2017-04" db="EMBL/GenBank/DDBJ databases">
        <title>A new member of the family Flavobacteriaceae isolated from ascidians.</title>
        <authorList>
            <person name="Chen L."/>
        </authorList>
    </citation>
    <scope>NUCLEOTIDE SEQUENCE [LARGE SCALE GENOMIC DNA]</scope>
    <source>
        <strain evidence="3 4">HQA918</strain>
    </source>
</reference>
<feature type="chain" id="PRO_5012539801" evidence="2">
    <location>
        <begin position="22"/>
        <end position="259"/>
    </location>
</feature>
<dbReference type="SUPFAM" id="SSF89392">
    <property type="entry name" value="Prokaryotic lipoproteins and lipoprotein localization factors"/>
    <property type="match status" value="1"/>
</dbReference>
<feature type="signal peptide" evidence="2">
    <location>
        <begin position="1"/>
        <end position="21"/>
    </location>
</feature>
<dbReference type="PROSITE" id="PS51257">
    <property type="entry name" value="PROKAR_LIPOPROTEIN"/>
    <property type="match status" value="1"/>
</dbReference>
<keyword evidence="3" id="KW-0378">Hydrolase</keyword>
<dbReference type="InterPro" id="IPR029046">
    <property type="entry name" value="LolA/LolB/LppX"/>
</dbReference>
<dbReference type="Gene3D" id="2.50.20.10">
    <property type="entry name" value="Lipoprotein localisation LolA/LolB/LppX"/>
    <property type="match status" value="1"/>
</dbReference>
<accession>A0A2A4GF25</accession>
<proteinExistence type="predicted"/>
<organism evidence="3 4">
    <name type="scientific">Sediminicola luteus</name>
    <dbReference type="NCBI Taxonomy" id="319238"/>
    <lineage>
        <taxon>Bacteria</taxon>
        <taxon>Pseudomonadati</taxon>
        <taxon>Bacteroidota</taxon>
        <taxon>Flavobacteriia</taxon>
        <taxon>Flavobacteriales</taxon>
        <taxon>Flavobacteriaceae</taxon>
        <taxon>Sediminicola</taxon>
    </lineage>
</organism>
<name>A0A2A4GF25_9FLAO</name>
<keyword evidence="4" id="KW-1185">Reference proteome</keyword>
<keyword evidence="1 2" id="KW-0732">Signal</keyword>
<dbReference type="InterPro" id="IPR025634">
    <property type="entry name" value="DUF4292"/>
</dbReference>
<protein>
    <submittedName>
        <fullName evidence="3">Deoxyuridine 5'-triphosphate nucleotidohydrolase</fullName>
    </submittedName>
</protein>
<dbReference type="Proteomes" id="UP000219559">
    <property type="component" value="Unassembled WGS sequence"/>
</dbReference>
<dbReference type="OrthoDB" id="849114at2"/>
<dbReference type="EMBL" id="NBWU01000001">
    <property type="protein sequence ID" value="PCE66385.1"/>
    <property type="molecule type" value="Genomic_DNA"/>
</dbReference>
<dbReference type="RefSeq" id="WP_097441907.1">
    <property type="nucleotide sequence ID" value="NZ_NBWU01000001.1"/>
</dbReference>